<dbReference type="EMBL" id="KZ502103">
    <property type="protein sequence ID" value="PKU83501.1"/>
    <property type="molecule type" value="Genomic_DNA"/>
</dbReference>
<dbReference type="InterPro" id="IPR039659">
    <property type="entry name" value="SPT5"/>
</dbReference>
<dbReference type="GO" id="GO:0032784">
    <property type="term" value="P:regulation of DNA-templated transcription elongation"/>
    <property type="evidence" value="ECO:0007669"/>
    <property type="project" value="InterPro"/>
</dbReference>
<keyword evidence="3" id="KW-0648">Protein biosynthesis</keyword>
<feature type="domain" description="KOW" evidence="2">
    <location>
        <begin position="85"/>
        <end position="112"/>
    </location>
</feature>
<dbReference type="Pfam" id="PF23284">
    <property type="entry name" value="KOW2_Spt5"/>
    <property type="match status" value="1"/>
</dbReference>
<feature type="domain" description="KOW" evidence="2">
    <location>
        <begin position="32"/>
        <end position="59"/>
    </location>
</feature>
<feature type="compositionally biased region" description="Basic and acidic residues" evidence="1">
    <location>
        <begin position="247"/>
        <end position="259"/>
    </location>
</feature>
<dbReference type="InterPro" id="IPR014722">
    <property type="entry name" value="Rib_uL2_dom2"/>
</dbReference>
<keyword evidence="4" id="KW-1185">Reference proteome</keyword>
<dbReference type="GO" id="GO:0006357">
    <property type="term" value="P:regulation of transcription by RNA polymerase II"/>
    <property type="evidence" value="ECO:0007669"/>
    <property type="project" value="InterPro"/>
</dbReference>
<dbReference type="GO" id="GO:0003746">
    <property type="term" value="F:translation elongation factor activity"/>
    <property type="evidence" value="ECO:0007669"/>
    <property type="project" value="UniProtKB-KW"/>
</dbReference>
<dbReference type="InterPro" id="IPR041975">
    <property type="entry name" value="KOW_Spt5_2"/>
</dbReference>
<organism evidence="3 4">
    <name type="scientific">Dendrobium catenatum</name>
    <dbReference type="NCBI Taxonomy" id="906689"/>
    <lineage>
        <taxon>Eukaryota</taxon>
        <taxon>Viridiplantae</taxon>
        <taxon>Streptophyta</taxon>
        <taxon>Embryophyta</taxon>
        <taxon>Tracheophyta</taxon>
        <taxon>Spermatophyta</taxon>
        <taxon>Magnoliopsida</taxon>
        <taxon>Liliopsida</taxon>
        <taxon>Asparagales</taxon>
        <taxon>Orchidaceae</taxon>
        <taxon>Epidendroideae</taxon>
        <taxon>Malaxideae</taxon>
        <taxon>Dendrobiinae</taxon>
        <taxon>Dendrobium</taxon>
    </lineage>
</organism>
<dbReference type="InterPro" id="IPR041976">
    <property type="entry name" value="KOW_Spt5_3"/>
</dbReference>
<sequence>MSRQPAGSDCDGHRDANMPNLLTLISNRKKGHFMKGDKVIVGGGDMKNLKGLVEEVEVIIHVKPETETEDLPETLSFNEKDLCKCFKLGDYVKVISGIQEGATGFIVKVDGYMLILISDITNEEIHVFADNVVKNDETIIGGDERHNRGGGSGGRRGNDALVGRAIKIRSGPFKGYHGRVVRVIGSFVRVELDSHMKIVTVKRDDILDAPDSATPFREPSRYGFGSETPMHPSRTPLHPSQTAMRDAGGHDFVDPIKEPTKRKRMNDKEKIGRSDEDG</sequence>
<feature type="domain" description="KOW" evidence="2">
    <location>
        <begin position="159"/>
        <end position="186"/>
    </location>
</feature>
<evidence type="ECO:0000313" key="4">
    <source>
        <dbReference type="Proteomes" id="UP000233837"/>
    </source>
</evidence>
<dbReference type="GO" id="GO:0003729">
    <property type="term" value="F:mRNA binding"/>
    <property type="evidence" value="ECO:0007669"/>
    <property type="project" value="TreeGrafter"/>
</dbReference>
<accession>A0A2I0X6I0</accession>
<gene>
    <name evidence="3" type="ORF">MA16_Dca024301</name>
</gene>
<keyword evidence="3" id="KW-0251">Elongation factor</keyword>
<reference evidence="3 4" key="1">
    <citation type="journal article" date="2016" name="Sci. Rep.">
        <title>The Dendrobium catenatum Lindl. genome sequence provides insights into polysaccharide synthase, floral development and adaptive evolution.</title>
        <authorList>
            <person name="Zhang G.Q."/>
            <person name="Xu Q."/>
            <person name="Bian C."/>
            <person name="Tsai W.C."/>
            <person name="Yeh C.M."/>
            <person name="Liu K.W."/>
            <person name="Yoshida K."/>
            <person name="Zhang L.S."/>
            <person name="Chang S.B."/>
            <person name="Chen F."/>
            <person name="Shi Y."/>
            <person name="Su Y.Y."/>
            <person name="Zhang Y.Q."/>
            <person name="Chen L.J."/>
            <person name="Yin Y."/>
            <person name="Lin M."/>
            <person name="Huang H."/>
            <person name="Deng H."/>
            <person name="Wang Z.W."/>
            <person name="Zhu S.L."/>
            <person name="Zhao X."/>
            <person name="Deng C."/>
            <person name="Niu S.C."/>
            <person name="Huang J."/>
            <person name="Wang M."/>
            <person name="Liu G.H."/>
            <person name="Yang H.J."/>
            <person name="Xiao X.J."/>
            <person name="Hsiao Y.Y."/>
            <person name="Wu W.L."/>
            <person name="Chen Y.Y."/>
            <person name="Mitsuda N."/>
            <person name="Ohme-Takagi M."/>
            <person name="Luo Y.B."/>
            <person name="Van de Peer Y."/>
            <person name="Liu Z.J."/>
        </authorList>
    </citation>
    <scope>NUCLEOTIDE SEQUENCE [LARGE SCALE GENOMIC DNA]</scope>
    <source>
        <tissue evidence="3">The whole plant</tissue>
    </source>
</reference>
<evidence type="ECO:0000313" key="3">
    <source>
        <dbReference type="EMBL" id="PKU83501.1"/>
    </source>
</evidence>
<dbReference type="GO" id="GO:0006368">
    <property type="term" value="P:transcription elongation by RNA polymerase II"/>
    <property type="evidence" value="ECO:0007669"/>
    <property type="project" value="TreeGrafter"/>
</dbReference>
<dbReference type="CDD" id="cd06083">
    <property type="entry name" value="KOW_Spt5_3"/>
    <property type="match status" value="1"/>
</dbReference>
<feature type="compositionally biased region" description="Basic and acidic residues" evidence="1">
    <location>
        <begin position="266"/>
        <end position="278"/>
    </location>
</feature>
<evidence type="ECO:0000256" key="1">
    <source>
        <dbReference type="SAM" id="MobiDB-lite"/>
    </source>
</evidence>
<reference evidence="3 4" key="2">
    <citation type="journal article" date="2017" name="Nature">
        <title>The Apostasia genome and the evolution of orchids.</title>
        <authorList>
            <person name="Zhang G.Q."/>
            <person name="Liu K.W."/>
            <person name="Li Z."/>
            <person name="Lohaus R."/>
            <person name="Hsiao Y.Y."/>
            <person name="Niu S.C."/>
            <person name="Wang J.Y."/>
            <person name="Lin Y.C."/>
            <person name="Xu Q."/>
            <person name="Chen L.J."/>
            <person name="Yoshida K."/>
            <person name="Fujiwara S."/>
            <person name="Wang Z.W."/>
            <person name="Zhang Y.Q."/>
            <person name="Mitsuda N."/>
            <person name="Wang M."/>
            <person name="Liu G.H."/>
            <person name="Pecoraro L."/>
            <person name="Huang H.X."/>
            <person name="Xiao X.J."/>
            <person name="Lin M."/>
            <person name="Wu X.Y."/>
            <person name="Wu W.L."/>
            <person name="Chen Y.Y."/>
            <person name="Chang S.B."/>
            <person name="Sakamoto S."/>
            <person name="Ohme-Takagi M."/>
            <person name="Yagi M."/>
            <person name="Zeng S.J."/>
            <person name="Shen C.Y."/>
            <person name="Yeh C.M."/>
            <person name="Luo Y.B."/>
            <person name="Tsai W.C."/>
            <person name="Van de Peer Y."/>
            <person name="Liu Z.J."/>
        </authorList>
    </citation>
    <scope>NUCLEOTIDE SEQUENCE [LARGE SCALE GENOMIC DNA]</scope>
    <source>
        <tissue evidence="3">The whole plant</tissue>
    </source>
</reference>
<proteinExistence type="predicted"/>
<dbReference type="PANTHER" id="PTHR11125:SF7">
    <property type="entry name" value="TRANSCRIPTION ELONGATION FACTOR SPT5"/>
    <property type="match status" value="1"/>
</dbReference>
<dbReference type="PANTHER" id="PTHR11125">
    <property type="entry name" value="SUPPRESSOR OF TY 5"/>
    <property type="match status" value="1"/>
</dbReference>
<dbReference type="STRING" id="906689.A0A2I0X6I0"/>
<dbReference type="Proteomes" id="UP000233837">
    <property type="component" value="Unassembled WGS sequence"/>
</dbReference>
<dbReference type="AlphaFoldDB" id="A0A2I0X6I0"/>
<dbReference type="Gene3D" id="2.30.30.30">
    <property type="match status" value="3"/>
</dbReference>
<dbReference type="GO" id="GO:0032044">
    <property type="term" value="C:DSIF complex"/>
    <property type="evidence" value="ECO:0007669"/>
    <property type="project" value="TreeGrafter"/>
</dbReference>
<dbReference type="InterPro" id="IPR005824">
    <property type="entry name" value="KOW"/>
</dbReference>
<dbReference type="Pfam" id="PF23290">
    <property type="entry name" value="KOW5_SPT5"/>
    <property type="match status" value="1"/>
</dbReference>
<name>A0A2I0X6I0_9ASPA</name>
<dbReference type="InterPro" id="IPR041978">
    <property type="entry name" value="KOW_Spt5_5"/>
</dbReference>
<protein>
    <submittedName>
        <fullName evidence="3">Transcription elongation factor SPT5 like 1</fullName>
    </submittedName>
</protein>
<dbReference type="SMART" id="SM00739">
    <property type="entry name" value="KOW"/>
    <property type="match status" value="3"/>
</dbReference>
<feature type="region of interest" description="Disordered" evidence="1">
    <location>
        <begin position="210"/>
        <end position="278"/>
    </location>
</feature>
<evidence type="ECO:0000259" key="2">
    <source>
        <dbReference type="SMART" id="SM00739"/>
    </source>
</evidence>
<dbReference type="SUPFAM" id="SSF50104">
    <property type="entry name" value="Translation proteins SH3-like domain"/>
    <property type="match status" value="1"/>
</dbReference>
<dbReference type="InterPro" id="IPR008991">
    <property type="entry name" value="Translation_prot_SH3-like_sf"/>
</dbReference>